<comment type="pathway">
    <text evidence="11">Phospholipid metabolism; phosphatidylethanolamine biosynthesis; phosphatidylethanolamine from CDP-diacylglycerol: step 2/2.</text>
</comment>
<dbReference type="GO" id="GO:0004609">
    <property type="term" value="F:phosphatidylserine decarboxylase activity"/>
    <property type="evidence" value="ECO:0007669"/>
    <property type="project" value="UniProtKB-UniRule"/>
</dbReference>
<dbReference type="GO" id="GO:0006646">
    <property type="term" value="P:phosphatidylethanolamine biosynthetic process"/>
    <property type="evidence" value="ECO:0007669"/>
    <property type="project" value="UniProtKB-UniRule"/>
</dbReference>
<evidence type="ECO:0000256" key="10">
    <source>
        <dbReference type="ARBA" id="ARBA00023317"/>
    </source>
</evidence>
<feature type="chain" id="PRO_5023980878" description="Phosphatidylserine decarboxylase beta chain" evidence="11">
    <location>
        <begin position="1"/>
        <end position="185"/>
    </location>
</feature>
<evidence type="ECO:0000256" key="11">
    <source>
        <dbReference type="HAMAP-Rule" id="MF_00664"/>
    </source>
</evidence>
<keyword evidence="12" id="KW-1133">Transmembrane helix</keyword>
<comment type="catalytic activity">
    <reaction evidence="11">
        <text>a 1,2-diacyl-sn-glycero-3-phospho-L-serine + H(+) = a 1,2-diacyl-sn-glycero-3-phosphoethanolamine + CO2</text>
        <dbReference type="Rhea" id="RHEA:20828"/>
        <dbReference type="ChEBI" id="CHEBI:15378"/>
        <dbReference type="ChEBI" id="CHEBI:16526"/>
        <dbReference type="ChEBI" id="CHEBI:57262"/>
        <dbReference type="ChEBI" id="CHEBI:64612"/>
        <dbReference type="EC" id="4.1.1.65"/>
    </reaction>
</comment>
<evidence type="ECO:0000256" key="4">
    <source>
        <dbReference type="ARBA" id="ARBA00023098"/>
    </source>
</evidence>
<evidence type="ECO:0000256" key="8">
    <source>
        <dbReference type="ARBA" id="ARBA00023239"/>
    </source>
</evidence>
<evidence type="ECO:0000313" key="14">
    <source>
        <dbReference type="Proteomes" id="UP000325797"/>
    </source>
</evidence>
<dbReference type="NCBIfam" id="NF003678">
    <property type="entry name" value="PRK05305.1-2"/>
    <property type="match status" value="1"/>
</dbReference>
<comment type="PTM">
    <text evidence="11">Is synthesized initially as an inactive proenzyme. Formation of the active enzyme involves a self-maturation process in which the active site pyruvoyl group is generated from an internal serine residue via an autocatalytic post-translational modification. Two non-identical subunits are generated from the proenzyme in this reaction, and the pyruvate is formed at the N-terminus of the alpha chain, which is derived from the carboxyl end of the proenzyme. The post-translation cleavage follows an unusual pathway, termed non-hydrolytic serinolysis, in which the side chain hydroxyl group of the serine supplies its oxygen atom to form the C-terminus of the beta chain, while the remainder of the serine residue undergoes an oxidative deamination to produce ammonia and the pyruvoyl prosthetic group on the alpha chain.</text>
</comment>
<sequence>MLDRILVPIHREGWRFAGLFALATLLLWWLWTPLGWLGLIATLWCIYFFRDPPRVTPIRPGLVVAPADGVVQSIESAVPPAELGMPALPLTRIGIFMNVFDVHVNRMPVDGTVLSLSYRPGKFFNASLDKASEFNERQSVRLRTPEGQEFAVVQIAGLVARRIRCDIEADQSVRAGERFGLIRFGSRVDVYLPEGTAPLVVVGQRSVAGETVLADLQSNEPMRRGEMR</sequence>
<keyword evidence="5 11" id="KW-0472">Membrane</keyword>
<evidence type="ECO:0000256" key="3">
    <source>
        <dbReference type="ARBA" id="ARBA00022793"/>
    </source>
</evidence>
<protein>
    <recommendedName>
        <fullName evidence="11">Phosphatidylserine decarboxylase proenzyme</fullName>
        <ecNumber evidence="11">4.1.1.65</ecNumber>
    </recommendedName>
    <component>
        <recommendedName>
            <fullName evidence="11">Phosphatidylserine decarboxylase alpha chain</fullName>
        </recommendedName>
    </component>
    <component>
        <recommendedName>
            <fullName evidence="11">Phosphatidylserine decarboxylase beta chain</fullName>
        </recommendedName>
    </component>
</protein>
<organism evidence="13 14">
    <name type="scientific">Hypericibacter adhaerens</name>
    <dbReference type="NCBI Taxonomy" id="2602016"/>
    <lineage>
        <taxon>Bacteria</taxon>
        <taxon>Pseudomonadati</taxon>
        <taxon>Pseudomonadota</taxon>
        <taxon>Alphaproteobacteria</taxon>
        <taxon>Rhodospirillales</taxon>
        <taxon>Dongiaceae</taxon>
        <taxon>Hypericibacter</taxon>
    </lineage>
</organism>
<keyword evidence="6 11" id="KW-0865">Zymogen</keyword>
<accession>A0A5J6N0H0</accession>
<dbReference type="EC" id="4.1.1.65" evidence="11"/>
<gene>
    <name evidence="11 13" type="primary">psd</name>
    <name evidence="13" type="ORF">FRZ61_34200</name>
</gene>
<dbReference type="AlphaFoldDB" id="A0A5J6N0H0"/>
<dbReference type="GO" id="GO:0005886">
    <property type="term" value="C:plasma membrane"/>
    <property type="evidence" value="ECO:0007669"/>
    <property type="project" value="UniProtKB-SubCell"/>
</dbReference>
<keyword evidence="12" id="KW-0812">Transmembrane</keyword>
<feature type="active site" description="Schiff-base intermediate with substrate; via pyruvic acid" evidence="11">
    <location>
        <position position="186"/>
    </location>
</feature>
<evidence type="ECO:0000256" key="1">
    <source>
        <dbReference type="ARBA" id="ARBA00022475"/>
    </source>
</evidence>
<comment type="subcellular location">
    <subcellularLocation>
        <location evidence="11">Cell membrane</location>
        <topology evidence="11">Peripheral membrane protein</topology>
    </subcellularLocation>
</comment>
<keyword evidence="9 11" id="KW-1208">Phospholipid metabolism</keyword>
<evidence type="ECO:0000256" key="7">
    <source>
        <dbReference type="ARBA" id="ARBA00023209"/>
    </source>
</evidence>
<dbReference type="EMBL" id="CP042582">
    <property type="protein sequence ID" value="QEX23482.1"/>
    <property type="molecule type" value="Genomic_DNA"/>
</dbReference>
<dbReference type="PANTHER" id="PTHR35809:SF1">
    <property type="entry name" value="ARCHAETIDYLSERINE DECARBOXYLASE PROENZYME-RELATED"/>
    <property type="match status" value="1"/>
</dbReference>
<keyword evidence="3 11" id="KW-0210">Decarboxylase</keyword>
<keyword evidence="14" id="KW-1185">Reference proteome</keyword>
<keyword evidence="2 11" id="KW-0444">Lipid biosynthesis</keyword>
<dbReference type="Pfam" id="PF02666">
    <property type="entry name" value="PS_Dcarbxylase"/>
    <property type="match status" value="1"/>
</dbReference>
<keyword evidence="7 11" id="KW-0594">Phospholipid biosynthesis</keyword>
<dbReference type="UniPathway" id="UPA00558">
    <property type="reaction ID" value="UER00616"/>
</dbReference>
<evidence type="ECO:0000256" key="2">
    <source>
        <dbReference type="ARBA" id="ARBA00022516"/>
    </source>
</evidence>
<evidence type="ECO:0000256" key="5">
    <source>
        <dbReference type="ARBA" id="ARBA00023136"/>
    </source>
</evidence>
<keyword evidence="4 11" id="KW-0443">Lipid metabolism</keyword>
<keyword evidence="8 11" id="KW-0456">Lyase</keyword>
<dbReference type="PANTHER" id="PTHR35809">
    <property type="entry name" value="ARCHAETIDYLSERINE DECARBOXYLASE PROENZYME-RELATED"/>
    <property type="match status" value="1"/>
</dbReference>
<feature type="transmembrane region" description="Helical" evidence="12">
    <location>
        <begin position="20"/>
        <end position="49"/>
    </location>
</feature>
<keyword evidence="10 11" id="KW-0670">Pyruvate</keyword>
<reference evidence="13 14" key="1">
    <citation type="submission" date="2019-08" db="EMBL/GenBank/DDBJ databases">
        <title>Hyperibacter terrae gen. nov., sp. nov. and Hyperibacter viscosus sp. nov., two new members in the family Rhodospirillaceae isolated from the rhizosphere of Hypericum perforatum.</title>
        <authorList>
            <person name="Noviana Z."/>
        </authorList>
    </citation>
    <scope>NUCLEOTIDE SEQUENCE [LARGE SCALE GENOMIC DNA]</scope>
    <source>
        <strain evidence="13 14">R5959</strain>
    </source>
</reference>
<feature type="site" description="Cleavage (non-hydrolytic); by autocatalysis" evidence="11">
    <location>
        <begin position="185"/>
        <end position="186"/>
    </location>
</feature>
<dbReference type="NCBIfam" id="NF003679">
    <property type="entry name" value="PRK05305.1-3"/>
    <property type="match status" value="1"/>
</dbReference>
<comment type="similarity">
    <text evidence="11">Belongs to the phosphatidylserine decarboxylase family. PSD-A subfamily.</text>
</comment>
<dbReference type="KEGG" id="hadh:FRZ61_34200"/>
<evidence type="ECO:0000256" key="9">
    <source>
        <dbReference type="ARBA" id="ARBA00023264"/>
    </source>
</evidence>
<evidence type="ECO:0000256" key="6">
    <source>
        <dbReference type="ARBA" id="ARBA00023145"/>
    </source>
</evidence>
<comment type="function">
    <text evidence="11">Catalyzes the formation of phosphatidylethanolamine (PtdEtn) from phosphatidylserine (PtdSer).</text>
</comment>
<comment type="subunit">
    <text evidence="11">Heterodimer of a large membrane-associated beta subunit and a small pyruvoyl-containing alpha subunit.</text>
</comment>
<comment type="cofactor">
    <cofactor evidence="11">
        <name>pyruvate</name>
        <dbReference type="ChEBI" id="CHEBI:15361"/>
    </cofactor>
    <text evidence="11">Binds 1 pyruvoyl group covalently per subunit.</text>
</comment>
<name>A0A5J6N0H0_9PROT</name>
<evidence type="ECO:0000256" key="12">
    <source>
        <dbReference type="SAM" id="Phobius"/>
    </source>
</evidence>
<dbReference type="InterPro" id="IPR033175">
    <property type="entry name" value="PSD-A"/>
</dbReference>
<dbReference type="NCBIfam" id="NF003677">
    <property type="entry name" value="PRK05305.1-1"/>
    <property type="match status" value="1"/>
</dbReference>
<feature type="chain" id="PRO_5023980879" description="Phosphatidylserine decarboxylase alpha chain" evidence="11">
    <location>
        <begin position="186"/>
        <end position="228"/>
    </location>
</feature>
<dbReference type="HAMAP" id="MF_00664">
    <property type="entry name" value="PS_decarb_PSD_A"/>
    <property type="match status" value="1"/>
</dbReference>
<dbReference type="InterPro" id="IPR003817">
    <property type="entry name" value="PS_Dcarbxylase"/>
</dbReference>
<dbReference type="RefSeq" id="WP_225308861.1">
    <property type="nucleotide sequence ID" value="NZ_CP042582.1"/>
</dbReference>
<feature type="modified residue" description="Pyruvic acid (Ser); by autocatalysis" evidence="11">
    <location>
        <position position="186"/>
    </location>
</feature>
<dbReference type="Proteomes" id="UP000325797">
    <property type="component" value="Chromosome"/>
</dbReference>
<proteinExistence type="inferred from homology"/>
<evidence type="ECO:0000313" key="13">
    <source>
        <dbReference type="EMBL" id="QEX23482.1"/>
    </source>
</evidence>
<keyword evidence="1 11" id="KW-1003">Cell membrane</keyword>